<dbReference type="Proteomes" id="UP001212841">
    <property type="component" value="Unassembled WGS sequence"/>
</dbReference>
<comment type="caution">
    <text evidence="1">The sequence shown here is derived from an EMBL/GenBank/DDBJ whole genome shotgun (WGS) entry which is preliminary data.</text>
</comment>
<name>A0AAD5S0U5_9FUNG</name>
<sequence length="338" mass="38657">MMQRYYYYITNGIDTHHVADMEDQWLYNVLKLLPKGLKGRHQASLGVLSGEMRDDYHMSVKKAIVDFVLKDPRDKNDYGGNEKTGQENFVSIRQSTPMWHHAYNTSHDIISSNLFIINPTIVGILDLWDRFKGMRLFDMESIVGKGGSFDLKAFKSMFLGRLEKAGERLMTSWYPATLNIFYQSSKRSEWSLIPTSRMEPFFRTITCILGDQLRHIVRESLRDFCTLFDGNPTTIPKTYPTGSGVSFSVRLVLEDQKYKFDPPLSEIQTTVEQLFDALLTAADRIPKIETQLFSTGQSSLTTTRAGMMNVKPEQCIRVAFEGTYPGIVRGLREGLRKG</sequence>
<evidence type="ECO:0000313" key="2">
    <source>
        <dbReference type="Proteomes" id="UP001212841"/>
    </source>
</evidence>
<accession>A0AAD5S0U5</accession>
<reference evidence="1" key="1">
    <citation type="submission" date="2020-05" db="EMBL/GenBank/DDBJ databases">
        <title>Phylogenomic resolution of chytrid fungi.</title>
        <authorList>
            <person name="Stajich J.E."/>
            <person name="Amses K."/>
            <person name="Simmons R."/>
            <person name="Seto K."/>
            <person name="Myers J."/>
            <person name="Bonds A."/>
            <person name="Quandt C.A."/>
            <person name="Barry K."/>
            <person name="Liu P."/>
            <person name="Grigoriev I."/>
            <person name="Longcore J.E."/>
            <person name="James T.Y."/>
        </authorList>
    </citation>
    <scope>NUCLEOTIDE SEQUENCE</scope>
    <source>
        <strain evidence="1">JEL0318</strain>
    </source>
</reference>
<protein>
    <submittedName>
        <fullName evidence="1">Dynein heavy chain 7, axonemal</fullName>
    </submittedName>
</protein>
<evidence type="ECO:0000313" key="1">
    <source>
        <dbReference type="EMBL" id="KAJ3027401.1"/>
    </source>
</evidence>
<feature type="non-terminal residue" evidence="1">
    <location>
        <position position="338"/>
    </location>
</feature>
<dbReference type="AlphaFoldDB" id="A0AAD5S0U5"/>
<organism evidence="1 2">
    <name type="scientific">Rhizophlyctis rosea</name>
    <dbReference type="NCBI Taxonomy" id="64517"/>
    <lineage>
        <taxon>Eukaryota</taxon>
        <taxon>Fungi</taxon>
        <taxon>Fungi incertae sedis</taxon>
        <taxon>Chytridiomycota</taxon>
        <taxon>Chytridiomycota incertae sedis</taxon>
        <taxon>Chytridiomycetes</taxon>
        <taxon>Rhizophlyctidales</taxon>
        <taxon>Rhizophlyctidaceae</taxon>
        <taxon>Rhizophlyctis</taxon>
    </lineage>
</organism>
<gene>
    <name evidence="1" type="primary">DNAH7_2</name>
    <name evidence="1" type="ORF">HK097_006157</name>
</gene>
<dbReference type="EMBL" id="JADGJD010002892">
    <property type="protein sequence ID" value="KAJ3027401.1"/>
    <property type="molecule type" value="Genomic_DNA"/>
</dbReference>
<proteinExistence type="predicted"/>
<keyword evidence="2" id="KW-1185">Reference proteome</keyword>